<protein>
    <submittedName>
        <fullName evidence="4">(thale cress) hypothetical protein</fullName>
    </submittedName>
</protein>
<feature type="domain" description="CCHC-type" evidence="3">
    <location>
        <begin position="193"/>
        <end position="208"/>
    </location>
</feature>
<keyword evidence="1" id="KW-0479">Metal-binding</keyword>
<gene>
    <name evidence="4" type="ORF">AT9943_LOCUS12566</name>
</gene>
<dbReference type="GO" id="GO:0008270">
    <property type="term" value="F:zinc ion binding"/>
    <property type="evidence" value="ECO:0007669"/>
    <property type="project" value="UniProtKB-KW"/>
</dbReference>
<dbReference type="AlphaFoldDB" id="A0A7G2EPR2"/>
<feature type="region of interest" description="Disordered" evidence="2">
    <location>
        <begin position="159"/>
        <end position="189"/>
    </location>
</feature>
<dbReference type="SUPFAM" id="SSF57756">
    <property type="entry name" value="Retrovirus zinc finger-like domains"/>
    <property type="match status" value="1"/>
</dbReference>
<dbReference type="InterPro" id="IPR036875">
    <property type="entry name" value="Znf_CCHC_sf"/>
</dbReference>
<feature type="region of interest" description="Disordered" evidence="2">
    <location>
        <begin position="1"/>
        <end position="32"/>
    </location>
</feature>
<dbReference type="Proteomes" id="UP000516314">
    <property type="component" value="Chromosome 3"/>
</dbReference>
<dbReference type="Pfam" id="PF00098">
    <property type="entry name" value="zf-CCHC"/>
    <property type="match status" value="1"/>
</dbReference>
<dbReference type="Gene3D" id="4.10.60.10">
    <property type="entry name" value="Zinc finger, CCHC-type"/>
    <property type="match status" value="1"/>
</dbReference>
<dbReference type="GO" id="GO:0003676">
    <property type="term" value="F:nucleic acid binding"/>
    <property type="evidence" value="ECO:0007669"/>
    <property type="project" value="InterPro"/>
</dbReference>
<keyword evidence="1" id="KW-0862">Zinc</keyword>
<evidence type="ECO:0000313" key="5">
    <source>
        <dbReference type="Proteomes" id="UP000516314"/>
    </source>
</evidence>
<sequence length="250" mass="27569">MLLDRSHTEEHTTANGSLLRDSGSVRETTGPFVVTRKGKRGRVANQRIKCVEDAPADGQAQPPVGNVPVGDQAAINASLLGQIKGIGGMFEELMNRIPQGAPAAVAAMQPQENDILTRCPSREFFSMIDLVEKVARIQSGLVLEAKHLKNTQARTTQVVGSQKRTWDNREAGPGQNRYPNYTRENRPEGNDNCRKCVQPGHYARECTKFLAEGNQRNRNDGNQTLPKRQAIGPRVYAVEEKGLDVEQDNV</sequence>
<evidence type="ECO:0000259" key="3">
    <source>
        <dbReference type="PROSITE" id="PS50158"/>
    </source>
</evidence>
<feature type="compositionally biased region" description="Basic and acidic residues" evidence="2">
    <location>
        <begin position="1"/>
        <end position="12"/>
    </location>
</feature>
<accession>A0A7G2EPR2</accession>
<evidence type="ECO:0000256" key="1">
    <source>
        <dbReference type="PROSITE-ProRule" id="PRU00047"/>
    </source>
</evidence>
<dbReference type="InterPro" id="IPR001878">
    <property type="entry name" value="Znf_CCHC"/>
</dbReference>
<organism evidence="4 5">
    <name type="scientific">Arabidopsis thaliana</name>
    <name type="common">Mouse-ear cress</name>
    <dbReference type="NCBI Taxonomy" id="3702"/>
    <lineage>
        <taxon>Eukaryota</taxon>
        <taxon>Viridiplantae</taxon>
        <taxon>Streptophyta</taxon>
        <taxon>Embryophyta</taxon>
        <taxon>Tracheophyta</taxon>
        <taxon>Spermatophyta</taxon>
        <taxon>Magnoliopsida</taxon>
        <taxon>eudicotyledons</taxon>
        <taxon>Gunneridae</taxon>
        <taxon>Pentapetalae</taxon>
        <taxon>rosids</taxon>
        <taxon>malvids</taxon>
        <taxon>Brassicales</taxon>
        <taxon>Brassicaceae</taxon>
        <taxon>Camelineae</taxon>
        <taxon>Arabidopsis</taxon>
    </lineage>
</organism>
<dbReference type="EMBL" id="LR881468">
    <property type="protein sequence ID" value="CAD5324684.1"/>
    <property type="molecule type" value="Genomic_DNA"/>
</dbReference>
<dbReference type="PROSITE" id="PS50158">
    <property type="entry name" value="ZF_CCHC"/>
    <property type="match status" value="1"/>
</dbReference>
<keyword evidence="1" id="KW-0863">Zinc-finger</keyword>
<reference evidence="4 5" key="1">
    <citation type="submission" date="2020-09" db="EMBL/GenBank/DDBJ databases">
        <authorList>
            <person name="Ashkenazy H."/>
        </authorList>
    </citation>
    <scope>NUCLEOTIDE SEQUENCE [LARGE SCALE GENOMIC DNA]</scope>
    <source>
        <strain evidence="5">cv. Cdm-0</strain>
    </source>
</reference>
<evidence type="ECO:0000313" key="4">
    <source>
        <dbReference type="EMBL" id="CAD5324684.1"/>
    </source>
</evidence>
<proteinExistence type="predicted"/>
<name>A0A7G2EPR2_ARATH</name>
<evidence type="ECO:0000256" key="2">
    <source>
        <dbReference type="SAM" id="MobiDB-lite"/>
    </source>
</evidence>
<dbReference type="SMART" id="SM00343">
    <property type="entry name" value="ZnF_C2HC"/>
    <property type="match status" value="1"/>
</dbReference>